<dbReference type="GO" id="GO:0006898">
    <property type="term" value="P:receptor-mediated endocytosis"/>
    <property type="evidence" value="ECO:0007669"/>
    <property type="project" value="TreeGrafter"/>
</dbReference>
<protein>
    <submittedName>
        <fullName evidence="3">Clathrin heavy chain 1-like</fullName>
    </submittedName>
</protein>
<feature type="repeat" description="CHCR" evidence="1">
    <location>
        <begin position="169"/>
        <end position="246"/>
    </location>
</feature>
<evidence type="ECO:0000256" key="1">
    <source>
        <dbReference type="PROSITE-ProRule" id="PRU01006"/>
    </source>
</evidence>
<dbReference type="AlphaFoldDB" id="A0A1V9XEI3"/>
<comment type="caution">
    <text evidence="3">The sequence shown here is derived from an EMBL/GenBank/DDBJ whole genome shotgun (WGS) entry which is preliminary data.</text>
</comment>
<evidence type="ECO:0000259" key="2">
    <source>
        <dbReference type="Pfam" id="PF09268"/>
    </source>
</evidence>
<dbReference type="PANTHER" id="PTHR10292:SF1">
    <property type="entry name" value="CLATHRIN HEAVY CHAIN"/>
    <property type="match status" value="1"/>
</dbReference>
<sequence length="246" mass="27398">MLFSRQHLMKRRRASSDSIEKVRSSPHQWTNIIGYIMTVLNNADLALRIAPRNNLPGADDLFVHKFNELFQAGQYSKAAKVAAMHRKASWYPANDTEVTAGGSDLGTGCVSEGECPSKVVQRFAETGQFQKIILYSKKVGYLPDYIQILRQVVRVAPDQGPVVIQMLVADGEQPLAHVAQIFDEFMEANLVEQCTAFLLDALKHNRPTEGALQTRLLEMNLITAPQVADAILGNEMFSHHDITHIA</sequence>
<dbReference type="InterPro" id="IPR015348">
    <property type="entry name" value="Clathrin_H-chain_linker_core"/>
</dbReference>
<dbReference type="Gene3D" id="1.25.40.30">
    <property type="match status" value="1"/>
</dbReference>
<dbReference type="InterPro" id="IPR012331">
    <property type="entry name" value="Clathrin_H-chain_linker"/>
</dbReference>
<dbReference type="GO" id="GO:0030132">
    <property type="term" value="C:clathrin coat of coated pit"/>
    <property type="evidence" value="ECO:0007669"/>
    <property type="project" value="InterPro"/>
</dbReference>
<evidence type="ECO:0000313" key="3">
    <source>
        <dbReference type="EMBL" id="OQR71823.1"/>
    </source>
</evidence>
<organism evidence="3 4">
    <name type="scientific">Tropilaelaps mercedesae</name>
    <dbReference type="NCBI Taxonomy" id="418985"/>
    <lineage>
        <taxon>Eukaryota</taxon>
        <taxon>Metazoa</taxon>
        <taxon>Ecdysozoa</taxon>
        <taxon>Arthropoda</taxon>
        <taxon>Chelicerata</taxon>
        <taxon>Arachnida</taxon>
        <taxon>Acari</taxon>
        <taxon>Parasitiformes</taxon>
        <taxon>Mesostigmata</taxon>
        <taxon>Gamasina</taxon>
        <taxon>Dermanyssoidea</taxon>
        <taxon>Laelapidae</taxon>
        <taxon>Tropilaelaps</taxon>
    </lineage>
</organism>
<gene>
    <name evidence="3" type="ORF">BIW11_03897</name>
</gene>
<dbReference type="GO" id="GO:0045334">
    <property type="term" value="C:clathrin-coated endocytic vesicle"/>
    <property type="evidence" value="ECO:0007669"/>
    <property type="project" value="TreeGrafter"/>
</dbReference>
<feature type="domain" description="Clathrin heavy chain linker core motif" evidence="2">
    <location>
        <begin position="31"/>
        <end position="50"/>
    </location>
</feature>
<proteinExistence type="predicted"/>
<dbReference type="Pfam" id="PF00637">
    <property type="entry name" value="Clathrin"/>
    <property type="match status" value="1"/>
</dbReference>
<keyword evidence="4" id="KW-1185">Reference proteome</keyword>
<dbReference type="InParanoid" id="A0A1V9XEI3"/>
<dbReference type="InterPro" id="IPR000547">
    <property type="entry name" value="Clathrin_H-chain/VPS_repeat"/>
</dbReference>
<dbReference type="GO" id="GO:0006886">
    <property type="term" value="P:intracellular protein transport"/>
    <property type="evidence" value="ECO:0007669"/>
    <property type="project" value="UniProtKB-UniRule"/>
</dbReference>
<accession>A0A1V9XEI3</accession>
<evidence type="ECO:0000313" key="4">
    <source>
        <dbReference type="Proteomes" id="UP000192247"/>
    </source>
</evidence>
<dbReference type="GO" id="GO:0016050">
    <property type="term" value="P:vesicle organization"/>
    <property type="evidence" value="ECO:0007669"/>
    <property type="project" value="UniProtKB-ARBA"/>
</dbReference>
<dbReference type="Pfam" id="PF13838">
    <property type="entry name" value="Clathrin_H_link"/>
    <property type="match status" value="1"/>
</dbReference>
<dbReference type="EMBL" id="MNPL01013418">
    <property type="protein sequence ID" value="OQR71823.1"/>
    <property type="molecule type" value="Genomic_DNA"/>
</dbReference>
<dbReference type="Proteomes" id="UP000192247">
    <property type="component" value="Unassembled WGS sequence"/>
</dbReference>
<dbReference type="InterPro" id="IPR016024">
    <property type="entry name" value="ARM-type_fold"/>
</dbReference>
<dbReference type="OrthoDB" id="2113814at2759"/>
<dbReference type="SUPFAM" id="SSF48371">
    <property type="entry name" value="ARM repeat"/>
    <property type="match status" value="2"/>
</dbReference>
<dbReference type="GO" id="GO:0005198">
    <property type="term" value="F:structural molecule activity"/>
    <property type="evidence" value="ECO:0007669"/>
    <property type="project" value="InterPro"/>
</dbReference>
<dbReference type="Pfam" id="PF09268">
    <property type="entry name" value="Clathrin-link"/>
    <property type="match status" value="1"/>
</dbReference>
<name>A0A1V9XEI3_9ACAR</name>
<dbReference type="STRING" id="418985.A0A1V9XEI3"/>
<reference evidence="3 4" key="1">
    <citation type="journal article" date="2017" name="Gigascience">
        <title>Draft genome of the honey bee ectoparasitic mite, Tropilaelaps mercedesae, is shaped by the parasitic life history.</title>
        <authorList>
            <person name="Dong X."/>
            <person name="Armstrong S.D."/>
            <person name="Xia D."/>
            <person name="Makepeace B.L."/>
            <person name="Darby A.C."/>
            <person name="Kadowaki T."/>
        </authorList>
    </citation>
    <scope>NUCLEOTIDE SEQUENCE [LARGE SCALE GENOMIC DNA]</scope>
    <source>
        <strain evidence="3">Wuxi-XJTLU</strain>
    </source>
</reference>
<dbReference type="GO" id="GO:0005938">
    <property type="term" value="C:cell cortex"/>
    <property type="evidence" value="ECO:0007669"/>
    <property type="project" value="TreeGrafter"/>
</dbReference>
<dbReference type="PROSITE" id="PS50236">
    <property type="entry name" value="CHCR"/>
    <property type="match status" value="1"/>
</dbReference>
<dbReference type="PANTHER" id="PTHR10292">
    <property type="entry name" value="CLATHRIN HEAVY CHAIN RELATED"/>
    <property type="match status" value="1"/>
</dbReference>
<dbReference type="InterPro" id="IPR055358">
    <property type="entry name" value="CHCR"/>
</dbReference>
<dbReference type="GO" id="GO:0032051">
    <property type="term" value="F:clathrin light chain binding"/>
    <property type="evidence" value="ECO:0007669"/>
    <property type="project" value="TreeGrafter"/>
</dbReference>
<dbReference type="GO" id="GO:0071439">
    <property type="term" value="C:clathrin complex"/>
    <property type="evidence" value="ECO:0007669"/>
    <property type="project" value="TreeGrafter"/>
</dbReference>
<dbReference type="GO" id="GO:0030130">
    <property type="term" value="C:clathrin coat of trans-Golgi network vesicle"/>
    <property type="evidence" value="ECO:0007669"/>
    <property type="project" value="InterPro"/>
</dbReference>